<keyword evidence="3" id="KW-1185">Reference proteome</keyword>
<keyword evidence="1" id="KW-0812">Transmembrane</keyword>
<accession>A0A9P7YY43</accession>
<feature type="transmembrane region" description="Helical" evidence="1">
    <location>
        <begin position="158"/>
        <end position="179"/>
    </location>
</feature>
<keyword evidence="1" id="KW-0472">Membrane</keyword>
<sequence>MFSKTNPQGHTIVAKDGSARASPMKHFVTMLFLIIFALSVAELGFTVDSFIYLQRKHKWWSSTERARVGFLIFSCCRTIFLAATYSIGQCYSKKPFGILHTLFCVMSTILWVVSGVLIHQMWGYAECQNEGIADTFDEAEAQLKEGLSECHEIKIIEIIAWVIAAISVVASIPVVVLALKSRKEQKHQVQQKSAISG</sequence>
<dbReference type="OrthoDB" id="2874598at2759"/>
<dbReference type="Proteomes" id="UP000887226">
    <property type="component" value="Unassembled WGS sequence"/>
</dbReference>
<dbReference type="AlphaFoldDB" id="A0A9P7YY43"/>
<feature type="transmembrane region" description="Helical" evidence="1">
    <location>
        <begin position="27"/>
        <end position="47"/>
    </location>
</feature>
<organism evidence="2 3">
    <name type="scientific">Calycina marina</name>
    <dbReference type="NCBI Taxonomy" id="1763456"/>
    <lineage>
        <taxon>Eukaryota</taxon>
        <taxon>Fungi</taxon>
        <taxon>Dikarya</taxon>
        <taxon>Ascomycota</taxon>
        <taxon>Pezizomycotina</taxon>
        <taxon>Leotiomycetes</taxon>
        <taxon>Helotiales</taxon>
        <taxon>Pezizellaceae</taxon>
        <taxon>Calycina</taxon>
    </lineage>
</organism>
<gene>
    <name evidence="2" type="ORF">BJ878DRAFT_545156</name>
</gene>
<dbReference type="EMBL" id="MU254198">
    <property type="protein sequence ID" value="KAG9241532.1"/>
    <property type="molecule type" value="Genomic_DNA"/>
</dbReference>
<evidence type="ECO:0000256" key="1">
    <source>
        <dbReference type="SAM" id="Phobius"/>
    </source>
</evidence>
<feature type="transmembrane region" description="Helical" evidence="1">
    <location>
        <begin position="67"/>
        <end position="87"/>
    </location>
</feature>
<keyword evidence="1" id="KW-1133">Transmembrane helix</keyword>
<evidence type="ECO:0000313" key="3">
    <source>
        <dbReference type="Proteomes" id="UP000887226"/>
    </source>
</evidence>
<protein>
    <submittedName>
        <fullName evidence="2">Uncharacterized protein</fullName>
    </submittedName>
</protein>
<comment type="caution">
    <text evidence="2">The sequence shown here is derived from an EMBL/GenBank/DDBJ whole genome shotgun (WGS) entry which is preliminary data.</text>
</comment>
<name>A0A9P7YY43_9HELO</name>
<evidence type="ECO:0000313" key="2">
    <source>
        <dbReference type="EMBL" id="KAG9241532.1"/>
    </source>
</evidence>
<reference evidence="2" key="1">
    <citation type="journal article" date="2021" name="IMA Fungus">
        <title>Genomic characterization of three marine fungi, including Emericellopsis atlantica sp. nov. with signatures of a generalist lifestyle and marine biomass degradation.</title>
        <authorList>
            <person name="Hagestad O.C."/>
            <person name="Hou L."/>
            <person name="Andersen J.H."/>
            <person name="Hansen E.H."/>
            <person name="Altermark B."/>
            <person name="Li C."/>
            <person name="Kuhnert E."/>
            <person name="Cox R.J."/>
            <person name="Crous P.W."/>
            <person name="Spatafora J.W."/>
            <person name="Lail K."/>
            <person name="Amirebrahimi M."/>
            <person name="Lipzen A."/>
            <person name="Pangilinan J."/>
            <person name="Andreopoulos W."/>
            <person name="Hayes R.D."/>
            <person name="Ng V."/>
            <person name="Grigoriev I.V."/>
            <person name="Jackson S.A."/>
            <person name="Sutton T.D.S."/>
            <person name="Dobson A.D.W."/>
            <person name="Rama T."/>
        </authorList>
    </citation>
    <scope>NUCLEOTIDE SEQUENCE</scope>
    <source>
        <strain evidence="2">TRa3180A</strain>
    </source>
</reference>
<proteinExistence type="predicted"/>
<feature type="transmembrane region" description="Helical" evidence="1">
    <location>
        <begin position="99"/>
        <end position="122"/>
    </location>
</feature>